<evidence type="ECO:0000313" key="1">
    <source>
        <dbReference type="EMBL" id="MBB6730712.1"/>
    </source>
</evidence>
<accession>A0A7X0SIR4</accession>
<dbReference type="Proteomes" id="UP000564644">
    <property type="component" value="Unassembled WGS sequence"/>
</dbReference>
<evidence type="ECO:0000313" key="2">
    <source>
        <dbReference type="Proteomes" id="UP000564644"/>
    </source>
</evidence>
<protein>
    <recommendedName>
        <fullName evidence="3">ABM domain-containing protein</fullName>
    </recommendedName>
</protein>
<dbReference type="AlphaFoldDB" id="A0A7X0SIR4"/>
<comment type="caution">
    <text evidence="1">The sequence shown here is derived from an EMBL/GenBank/DDBJ whole genome shotgun (WGS) entry which is preliminary data.</text>
</comment>
<proteinExistence type="predicted"/>
<organism evidence="1 2">
    <name type="scientific">Cohnella zeiphila</name>
    <dbReference type="NCBI Taxonomy" id="2761120"/>
    <lineage>
        <taxon>Bacteria</taxon>
        <taxon>Bacillati</taxon>
        <taxon>Bacillota</taxon>
        <taxon>Bacilli</taxon>
        <taxon>Bacillales</taxon>
        <taxon>Paenibacillaceae</taxon>
        <taxon>Cohnella</taxon>
    </lineage>
</organism>
<reference evidence="1 2" key="1">
    <citation type="submission" date="2020-08" db="EMBL/GenBank/DDBJ databases">
        <title>Cohnella phylogeny.</title>
        <authorList>
            <person name="Dunlap C."/>
        </authorList>
    </citation>
    <scope>NUCLEOTIDE SEQUENCE [LARGE SCALE GENOMIC DNA]</scope>
    <source>
        <strain evidence="1 2">CBP 2801</strain>
    </source>
</reference>
<dbReference type="RefSeq" id="WP_185128388.1">
    <property type="nucleotide sequence ID" value="NZ_JACJVO010000009.1"/>
</dbReference>
<name>A0A7X0SIR4_9BACL</name>
<gene>
    <name evidence="1" type="ORF">H7C18_07320</name>
</gene>
<sequence length="95" mass="11281">MIVFCEYRVTEENREAYLGWVRACPERWSGVELAENTVQPGVFVELRRALNEEEAARMEKERREGRSWEEMERWVKGGRTGVRVWMFRPVVTGSE</sequence>
<evidence type="ECO:0008006" key="3">
    <source>
        <dbReference type="Google" id="ProtNLM"/>
    </source>
</evidence>
<keyword evidence="2" id="KW-1185">Reference proteome</keyword>
<dbReference type="EMBL" id="JACJVO010000009">
    <property type="protein sequence ID" value="MBB6730712.1"/>
    <property type="molecule type" value="Genomic_DNA"/>
</dbReference>